<dbReference type="GO" id="GO:0032259">
    <property type="term" value="P:methylation"/>
    <property type="evidence" value="ECO:0007669"/>
    <property type="project" value="UniProtKB-KW"/>
</dbReference>
<dbReference type="PANTHER" id="PTHR43861">
    <property type="entry name" value="TRANS-ACONITATE 2-METHYLTRANSFERASE-RELATED"/>
    <property type="match status" value="1"/>
</dbReference>
<dbReference type="GO" id="GO:0008168">
    <property type="term" value="F:methyltransferase activity"/>
    <property type="evidence" value="ECO:0007669"/>
    <property type="project" value="UniProtKB-KW"/>
</dbReference>
<keyword evidence="2" id="KW-0808">Transferase</keyword>
<gene>
    <name evidence="4" type="ORF">A2827_03315</name>
</gene>
<dbReference type="InterPro" id="IPR041698">
    <property type="entry name" value="Methyltransf_25"/>
</dbReference>
<dbReference type="Gene3D" id="3.40.50.150">
    <property type="entry name" value="Vaccinia Virus protein VP39"/>
    <property type="match status" value="1"/>
</dbReference>
<comment type="caution">
    <text evidence="4">The sequence shown here is derived from an EMBL/GenBank/DDBJ whole genome shotgun (WGS) entry which is preliminary data.</text>
</comment>
<dbReference type="CDD" id="cd02440">
    <property type="entry name" value="AdoMet_MTases"/>
    <property type="match status" value="1"/>
</dbReference>
<dbReference type="InterPro" id="IPR029063">
    <property type="entry name" value="SAM-dependent_MTases_sf"/>
</dbReference>
<dbReference type="Pfam" id="PF13649">
    <property type="entry name" value="Methyltransf_25"/>
    <property type="match status" value="1"/>
</dbReference>
<reference evidence="4 5" key="1">
    <citation type="journal article" date="2016" name="Nat. Commun.">
        <title>Thousands of microbial genomes shed light on interconnected biogeochemical processes in an aquifer system.</title>
        <authorList>
            <person name="Anantharaman K."/>
            <person name="Brown C.T."/>
            <person name="Hug L.A."/>
            <person name="Sharon I."/>
            <person name="Castelle C.J."/>
            <person name="Probst A.J."/>
            <person name="Thomas B.C."/>
            <person name="Singh A."/>
            <person name="Wilkins M.J."/>
            <person name="Karaoz U."/>
            <person name="Brodie E.L."/>
            <person name="Williams K.H."/>
            <person name="Hubbard S.S."/>
            <person name="Banfield J.F."/>
        </authorList>
    </citation>
    <scope>NUCLEOTIDE SEQUENCE [LARGE SCALE GENOMIC DNA]</scope>
</reference>
<name>A0A1G2H856_9BACT</name>
<evidence type="ECO:0000256" key="1">
    <source>
        <dbReference type="ARBA" id="ARBA00022603"/>
    </source>
</evidence>
<evidence type="ECO:0000313" key="5">
    <source>
        <dbReference type="Proteomes" id="UP000177932"/>
    </source>
</evidence>
<keyword evidence="1" id="KW-0489">Methyltransferase</keyword>
<dbReference type="EMBL" id="MHOD01000002">
    <property type="protein sequence ID" value="OGZ58657.1"/>
    <property type="molecule type" value="Genomic_DNA"/>
</dbReference>
<dbReference type="SUPFAM" id="SSF53335">
    <property type="entry name" value="S-adenosyl-L-methionine-dependent methyltransferases"/>
    <property type="match status" value="1"/>
</dbReference>
<evidence type="ECO:0000259" key="3">
    <source>
        <dbReference type="Pfam" id="PF13649"/>
    </source>
</evidence>
<dbReference type="STRING" id="1802158.A2827_03315"/>
<evidence type="ECO:0000256" key="2">
    <source>
        <dbReference type="ARBA" id="ARBA00022679"/>
    </source>
</evidence>
<protein>
    <recommendedName>
        <fullName evidence="3">Methyltransferase domain-containing protein</fullName>
    </recommendedName>
</protein>
<accession>A0A1G2H856</accession>
<sequence>MRYSDNEKITRDTYNQSGGQWMKTHQDRDYWLCEFAIFSWELDRLVGKKGKILDLGCGFGRDCKVFTEAGYEYVGVDFSEGLLEEARLLNPEREFMLANIRNLPFGDESFEGFWAVASLLHIEKENIRKVLLGIRNKLKKKAVGLIVLKEGEGEMIDEGKDWSQNGKRFFAYYGEDEFKAILEDCGFDIIGVRRRKEGKTTVWLEFFVQKNARLKQEIRKLLNAAVKEYGA</sequence>
<organism evidence="4 5">
    <name type="scientific">Candidatus Spechtbacteria bacterium RIFCSPHIGHO2_01_FULL_43_30</name>
    <dbReference type="NCBI Taxonomy" id="1802158"/>
    <lineage>
        <taxon>Bacteria</taxon>
        <taxon>Candidatus Spechtiibacteriota</taxon>
    </lineage>
</organism>
<feature type="domain" description="Methyltransferase" evidence="3">
    <location>
        <begin position="52"/>
        <end position="140"/>
    </location>
</feature>
<dbReference type="Proteomes" id="UP000177932">
    <property type="component" value="Unassembled WGS sequence"/>
</dbReference>
<dbReference type="AlphaFoldDB" id="A0A1G2H856"/>
<proteinExistence type="predicted"/>
<dbReference type="PANTHER" id="PTHR43861:SF1">
    <property type="entry name" value="TRANS-ACONITATE 2-METHYLTRANSFERASE"/>
    <property type="match status" value="1"/>
</dbReference>
<evidence type="ECO:0000313" key="4">
    <source>
        <dbReference type="EMBL" id="OGZ58657.1"/>
    </source>
</evidence>